<dbReference type="RefSeq" id="WP_095996544.1">
    <property type="nucleotide sequence ID" value="NZ_NSLI01000001.1"/>
</dbReference>
<proteinExistence type="predicted"/>
<dbReference type="AlphaFoldDB" id="A0A2A2SJI9"/>
<keyword evidence="3" id="KW-1185">Reference proteome</keyword>
<protein>
    <submittedName>
        <fullName evidence="2">Uncharacterized protein</fullName>
    </submittedName>
</protein>
<keyword evidence="1" id="KW-0812">Transmembrane</keyword>
<feature type="transmembrane region" description="Helical" evidence="1">
    <location>
        <begin position="212"/>
        <end position="238"/>
    </location>
</feature>
<evidence type="ECO:0000313" key="3">
    <source>
        <dbReference type="Proteomes" id="UP000218151"/>
    </source>
</evidence>
<name>A0A2A2SJI9_9SPHN</name>
<gene>
    <name evidence="2" type="ORF">CKY28_01390</name>
</gene>
<organism evidence="2 3">
    <name type="scientific">Sphingomonas lenta</name>
    <dbReference type="NCBI Taxonomy" id="1141887"/>
    <lineage>
        <taxon>Bacteria</taxon>
        <taxon>Pseudomonadati</taxon>
        <taxon>Pseudomonadota</taxon>
        <taxon>Alphaproteobacteria</taxon>
        <taxon>Sphingomonadales</taxon>
        <taxon>Sphingomonadaceae</taxon>
        <taxon>Sphingomonas</taxon>
    </lineage>
</organism>
<keyword evidence="1" id="KW-0472">Membrane</keyword>
<accession>A0A2A2SJI9</accession>
<keyword evidence="1" id="KW-1133">Transmembrane helix</keyword>
<feature type="transmembrane region" description="Helical" evidence="1">
    <location>
        <begin position="178"/>
        <end position="200"/>
    </location>
</feature>
<feature type="transmembrane region" description="Helical" evidence="1">
    <location>
        <begin position="118"/>
        <end position="138"/>
    </location>
</feature>
<dbReference type="OrthoDB" id="7554925at2"/>
<evidence type="ECO:0000256" key="1">
    <source>
        <dbReference type="SAM" id="Phobius"/>
    </source>
</evidence>
<sequence>MPIRIQPVLAEAWALFRRDRDWLLAVAGPFLFLPSFALALFVPAWPAAPDGAGQARDARLLAWADGFTAWAGEHGVWYVLAYLVTAFGTAALYAAYLDRASDSVRDALGRAGALLPRYLFAAILVAIPVGAGLFLWILPGVYLMGRTMLTGPALLAERPIAAATAVARSFSLTSGAGLPLMALAAITMLVGVVAGQPFLALKDTAGASPLTVAIGAAGVAGVSMLTGLAQALIAVSAYRRLVAR</sequence>
<dbReference type="EMBL" id="NSLI01000001">
    <property type="protein sequence ID" value="PAX09437.1"/>
    <property type="molecule type" value="Genomic_DNA"/>
</dbReference>
<evidence type="ECO:0000313" key="2">
    <source>
        <dbReference type="EMBL" id="PAX09437.1"/>
    </source>
</evidence>
<reference evidence="3" key="1">
    <citation type="submission" date="2017-09" db="EMBL/GenBank/DDBJ databases">
        <authorList>
            <person name="Feng G."/>
            <person name="Zhu H."/>
        </authorList>
    </citation>
    <scope>NUCLEOTIDE SEQUENCE [LARGE SCALE GENOMIC DNA]</scope>
    <source>
        <strain evidence="3">1PNM-20</strain>
    </source>
</reference>
<comment type="caution">
    <text evidence="2">The sequence shown here is derived from an EMBL/GenBank/DDBJ whole genome shotgun (WGS) entry which is preliminary data.</text>
</comment>
<feature type="transmembrane region" description="Helical" evidence="1">
    <location>
        <begin position="21"/>
        <end position="42"/>
    </location>
</feature>
<dbReference type="Proteomes" id="UP000218151">
    <property type="component" value="Unassembled WGS sequence"/>
</dbReference>
<feature type="transmembrane region" description="Helical" evidence="1">
    <location>
        <begin position="76"/>
        <end position="97"/>
    </location>
</feature>